<dbReference type="InterPro" id="IPR011042">
    <property type="entry name" value="6-blade_b-propeller_TolB-like"/>
</dbReference>
<dbReference type="SUPFAM" id="SSF63829">
    <property type="entry name" value="Calcium-dependent phosphotriesterase"/>
    <property type="match status" value="1"/>
</dbReference>
<gene>
    <name evidence="2" type="ORF">SAMN06265219_1055</name>
</gene>
<dbReference type="Gene3D" id="2.60.40.4070">
    <property type="match status" value="1"/>
</dbReference>
<dbReference type="InterPro" id="IPR013783">
    <property type="entry name" value="Ig-like_fold"/>
</dbReference>
<dbReference type="InterPro" id="IPR026444">
    <property type="entry name" value="Secre_tail"/>
</dbReference>
<evidence type="ECO:0000313" key="2">
    <source>
        <dbReference type="EMBL" id="SMO56616.1"/>
    </source>
</evidence>
<organism evidence="2 3">
    <name type="scientific">Gracilimonas mengyeensis</name>
    <dbReference type="NCBI Taxonomy" id="1302730"/>
    <lineage>
        <taxon>Bacteria</taxon>
        <taxon>Pseudomonadati</taxon>
        <taxon>Balneolota</taxon>
        <taxon>Balneolia</taxon>
        <taxon>Balneolales</taxon>
        <taxon>Balneolaceae</taxon>
        <taxon>Gracilimonas</taxon>
    </lineage>
</organism>
<dbReference type="AlphaFoldDB" id="A0A521CB29"/>
<accession>A0A521CB29</accession>
<protein>
    <submittedName>
        <fullName evidence="2">Por secretion system C-terminal sorting domain-containing protein</fullName>
    </submittedName>
</protein>
<dbReference type="NCBIfam" id="TIGR04183">
    <property type="entry name" value="Por_Secre_tail"/>
    <property type="match status" value="1"/>
</dbReference>
<dbReference type="EMBL" id="FXTP01000005">
    <property type="protein sequence ID" value="SMO56616.1"/>
    <property type="molecule type" value="Genomic_DNA"/>
</dbReference>
<keyword evidence="3" id="KW-1185">Reference proteome</keyword>
<name>A0A521CB29_9BACT</name>
<proteinExistence type="predicted"/>
<feature type="domain" description="Fibronectin type-III" evidence="1">
    <location>
        <begin position="327"/>
        <end position="424"/>
    </location>
</feature>
<sequence length="903" mass="96666">MNKRLLSLSEICLTGKIIRYLMGCIIGLTLPLSIQAQTTISGATGTYPTAATLDADANIYTVQYDTGGDHYDVVKYTSTSGYSSSSVIYNGLYYDGEYPTDIEVASNGDVYVADGFDEPASTGAILRLDASNGYSSTSIPLLGSYPTALGIDWNDDIYVSEYDGSSTYQVVKYDVSSGYAGSVIYSGLGNDNIYSRGLTIDPDGNVYVSTDFSVDGANGKILKLTAPDYSISTLDQGDYYVGLAANGIGDLFATAYNAASDNYEIVKYTGGTGTPTSVITGLTYTGSNYPTGLGSNLALGDIVTPDRTWASNNGRLLYLDQPEPFFPPTVSTISASGIGTNSATLSGEVTDDGNASVSEHGIVWSTTSSPDVNDHKISLGSGTGTFSTTQNLFPFGTQIYFRAYATNSEGAAYGSEEMFTTNSEISRDLTGNAGWRLLSVPANVSLSDFLSPIWTQGISTGADADFGNPNVFTWDINSTGHSSAGWQAVDDLTTTLSAGQGVLVYVYEDADYNGPQSPGFPQTLTINSSEHIAPVSPVDMNTNTDGWTLLGNPFSVPVSWDAISRTDLNDAIYVWDPNDDTGDGGQANQSSGSWKTRVNGVGDFDGTIAPFQGFFVQADGSGSPSISFEQDDKTTGSATFLGKSGEPDALVRLELRGHSMTNSTWLKFSNEGSMQKNKGDAFQLEPFSADYALLSTKKEDGSLLDIGHYPTGHNQINIPLTASASKSGEYSLTPTNWSLPDDMKLFLNDRENQKSILLKKAASYWFSIEAPATKKTQKMAVKNLTSYPDSTERFSLSFQPIYADAVSNEPNKSIPSSFSLQQNYPNPFNPVTEISYKLPNQTNVQLEVFDAMGRSVNVLVHNKTQAAGSHSVTFDASHLSSGVYLYRLKAGDVVLTKKLTLIK</sequence>
<evidence type="ECO:0000313" key="3">
    <source>
        <dbReference type="Proteomes" id="UP000317557"/>
    </source>
</evidence>
<dbReference type="Proteomes" id="UP000317557">
    <property type="component" value="Unassembled WGS sequence"/>
</dbReference>
<dbReference type="PROSITE" id="PS50853">
    <property type="entry name" value="FN3"/>
    <property type="match status" value="1"/>
</dbReference>
<dbReference type="InterPro" id="IPR003961">
    <property type="entry name" value="FN3_dom"/>
</dbReference>
<dbReference type="Pfam" id="PF18962">
    <property type="entry name" value="Por_Secre_tail"/>
    <property type="match status" value="1"/>
</dbReference>
<reference evidence="2 3" key="1">
    <citation type="submission" date="2017-05" db="EMBL/GenBank/DDBJ databases">
        <authorList>
            <person name="Varghese N."/>
            <person name="Submissions S."/>
        </authorList>
    </citation>
    <scope>NUCLEOTIDE SEQUENCE [LARGE SCALE GENOMIC DNA]</scope>
    <source>
        <strain evidence="2 3">DSM 21985</strain>
    </source>
</reference>
<dbReference type="Gene3D" id="2.120.10.30">
    <property type="entry name" value="TolB, C-terminal domain"/>
    <property type="match status" value="1"/>
</dbReference>
<evidence type="ECO:0000259" key="1">
    <source>
        <dbReference type="PROSITE" id="PS50853"/>
    </source>
</evidence>
<dbReference type="Gene3D" id="2.60.40.10">
    <property type="entry name" value="Immunoglobulins"/>
    <property type="match status" value="1"/>
</dbReference>
<dbReference type="OrthoDB" id="975384at2"/>